<dbReference type="Proteomes" id="UP000677668">
    <property type="component" value="Chromosome 1"/>
</dbReference>
<proteinExistence type="predicted"/>
<feature type="transmembrane region" description="Helical" evidence="8">
    <location>
        <begin position="73"/>
        <end position="90"/>
    </location>
</feature>
<dbReference type="Pfam" id="PF04116">
    <property type="entry name" value="FA_hydroxylase"/>
    <property type="match status" value="1"/>
</dbReference>
<gene>
    <name evidence="10" type="ORF">J8C05_02345</name>
</gene>
<reference evidence="10 11" key="1">
    <citation type="submission" date="2021-03" db="EMBL/GenBank/DDBJ databases">
        <title>Genomic and phenotypic characterization of Chloracidobacterium isolates provides evidence for multiple species.</title>
        <authorList>
            <person name="Saini M.K."/>
            <person name="Costas A.M.G."/>
            <person name="Tank M."/>
            <person name="Bryant D.A."/>
        </authorList>
    </citation>
    <scope>NUCLEOTIDE SEQUENCE [LARGE SCALE GENOMIC DNA]</scope>
    <source>
        <strain evidence="10 11">N</strain>
    </source>
</reference>
<evidence type="ECO:0000256" key="6">
    <source>
        <dbReference type="ARBA" id="ARBA00023136"/>
    </source>
</evidence>
<feature type="transmembrane region" description="Helical" evidence="8">
    <location>
        <begin position="123"/>
        <end position="141"/>
    </location>
</feature>
<evidence type="ECO:0000256" key="2">
    <source>
        <dbReference type="ARBA" id="ARBA00022692"/>
    </source>
</evidence>
<keyword evidence="5" id="KW-0443">Lipid metabolism</keyword>
<feature type="region of interest" description="Disordered" evidence="7">
    <location>
        <begin position="265"/>
        <end position="284"/>
    </location>
</feature>
<evidence type="ECO:0000259" key="9">
    <source>
        <dbReference type="Pfam" id="PF04116"/>
    </source>
</evidence>
<dbReference type="RefSeq" id="WP_211422611.1">
    <property type="nucleotide sequence ID" value="NZ_CP072642.1"/>
</dbReference>
<evidence type="ECO:0000256" key="3">
    <source>
        <dbReference type="ARBA" id="ARBA00022989"/>
    </source>
</evidence>
<evidence type="ECO:0000313" key="10">
    <source>
        <dbReference type="EMBL" id="QUV94310.1"/>
    </source>
</evidence>
<evidence type="ECO:0000313" key="11">
    <source>
        <dbReference type="Proteomes" id="UP000677668"/>
    </source>
</evidence>
<dbReference type="PANTHER" id="PTHR21624">
    <property type="entry name" value="STEROL DESATURASE-RELATED PROTEIN"/>
    <property type="match status" value="1"/>
</dbReference>
<evidence type="ECO:0000256" key="1">
    <source>
        <dbReference type="ARBA" id="ARBA00004127"/>
    </source>
</evidence>
<feature type="transmembrane region" description="Helical" evidence="8">
    <location>
        <begin position="36"/>
        <end position="61"/>
    </location>
</feature>
<accession>A0ABX8B109</accession>
<feature type="domain" description="Fatty acid hydroxylase" evidence="9">
    <location>
        <begin position="76"/>
        <end position="209"/>
    </location>
</feature>
<evidence type="ECO:0000256" key="8">
    <source>
        <dbReference type="SAM" id="Phobius"/>
    </source>
</evidence>
<protein>
    <submittedName>
        <fullName evidence="10">Sterol desaturase family protein</fullName>
    </submittedName>
</protein>
<keyword evidence="6 8" id="KW-0472">Membrane</keyword>
<comment type="subcellular location">
    <subcellularLocation>
        <location evidence="1">Endomembrane system</location>
        <topology evidence="1">Multi-pass membrane protein</topology>
    </subcellularLocation>
</comment>
<keyword evidence="3 8" id="KW-1133">Transmembrane helix</keyword>
<dbReference type="InterPro" id="IPR051689">
    <property type="entry name" value="Sterol_desaturase/TMEM195"/>
</dbReference>
<name>A0ABX8B109_9BACT</name>
<evidence type="ECO:0000256" key="7">
    <source>
        <dbReference type="SAM" id="MobiDB-lite"/>
    </source>
</evidence>
<keyword evidence="2 8" id="KW-0812">Transmembrane</keyword>
<evidence type="ECO:0000256" key="5">
    <source>
        <dbReference type="ARBA" id="ARBA00023098"/>
    </source>
</evidence>
<sequence>MKNLILSAIPFFLLTIILEAVWDKIKGTGFVTWKDSLTNIAIGTGSLLGKFIPTAAIYWFCWYISPFRIEPAWWSWAVVLLLDDFFYYWFHRISHESRFFWNMHVVHHSSDHYNLSVAVRQSWFGGLVAWVFYVPIALLGFPPEMVLTAHAINLLYQYWIHTQFVGRLGWLEWIFNCPTHHRVHHGVNEPYLDRNYGGILIIWDRLFGTFAEETEPVRYGIIKPLRSYNPLWANLHAWKEMFDAMRTRPTWREKWQCVWGAPAMNPPQPRTPDWQPETRATAQV</sequence>
<dbReference type="EMBL" id="CP072642">
    <property type="protein sequence ID" value="QUV94310.1"/>
    <property type="molecule type" value="Genomic_DNA"/>
</dbReference>
<keyword evidence="4" id="KW-0560">Oxidoreductase</keyword>
<dbReference type="PANTHER" id="PTHR21624:SF1">
    <property type="entry name" value="ALKYLGLYCEROL MONOOXYGENASE"/>
    <property type="match status" value="1"/>
</dbReference>
<keyword evidence="11" id="KW-1185">Reference proteome</keyword>
<organism evidence="10 11">
    <name type="scientific">Chloracidobacterium sp. N</name>
    <dbReference type="NCBI Taxonomy" id="2821540"/>
    <lineage>
        <taxon>Bacteria</taxon>
        <taxon>Pseudomonadati</taxon>
        <taxon>Acidobacteriota</taxon>
        <taxon>Terriglobia</taxon>
        <taxon>Terriglobales</taxon>
        <taxon>Acidobacteriaceae</taxon>
        <taxon>Chloracidobacterium</taxon>
        <taxon>Chloracidobacterium aggregatum</taxon>
    </lineage>
</organism>
<dbReference type="InterPro" id="IPR006694">
    <property type="entry name" value="Fatty_acid_hydroxylase"/>
</dbReference>
<evidence type="ECO:0000256" key="4">
    <source>
        <dbReference type="ARBA" id="ARBA00023002"/>
    </source>
</evidence>